<feature type="domain" description="CheR-type methyltransferase" evidence="5">
    <location>
        <begin position="1"/>
        <end position="271"/>
    </location>
</feature>
<dbReference type="EMBL" id="CP036426">
    <property type="protein sequence ID" value="QDV32349.1"/>
    <property type="molecule type" value="Genomic_DNA"/>
</dbReference>
<name>A0A518GUT7_9BACT</name>
<evidence type="ECO:0000256" key="2">
    <source>
        <dbReference type="ARBA" id="ARBA00022679"/>
    </source>
</evidence>
<protein>
    <submittedName>
        <fullName evidence="6">Putative biofilm formation methyltransferase WspC</fullName>
        <ecNumber evidence="6">2.1.1.-</ecNumber>
    </submittedName>
</protein>
<evidence type="ECO:0000313" key="6">
    <source>
        <dbReference type="EMBL" id="QDV32349.1"/>
    </source>
</evidence>
<dbReference type="Gene3D" id="1.25.40.10">
    <property type="entry name" value="Tetratricopeptide repeat domain"/>
    <property type="match status" value="1"/>
</dbReference>
<dbReference type="InterPro" id="IPR029063">
    <property type="entry name" value="SAM-dependent_MTases_sf"/>
</dbReference>
<evidence type="ECO:0000313" key="7">
    <source>
        <dbReference type="Proteomes" id="UP000317835"/>
    </source>
</evidence>
<dbReference type="SUPFAM" id="SSF53335">
    <property type="entry name" value="S-adenosyl-L-methionine-dependent methyltransferases"/>
    <property type="match status" value="1"/>
</dbReference>
<evidence type="ECO:0000256" key="1">
    <source>
        <dbReference type="ARBA" id="ARBA00022603"/>
    </source>
</evidence>
<dbReference type="InterPro" id="IPR022642">
    <property type="entry name" value="CheR_C"/>
</dbReference>
<dbReference type="OrthoDB" id="288469at2"/>
<reference evidence="6 7" key="1">
    <citation type="submission" date="2019-02" db="EMBL/GenBank/DDBJ databases">
        <title>Deep-cultivation of Planctomycetes and their phenomic and genomic characterization uncovers novel biology.</title>
        <authorList>
            <person name="Wiegand S."/>
            <person name="Jogler M."/>
            <person name="Boedeker C."/>
            <person name="Pinto D."/>
            <person name="Vollmers J."/>
            <person name="Rivas-Marin E."/>
            <person name="Kohn T."/>
            <person name="Peeters S.H."/>
            <person name="Heuer A."/>
            <person name="Rast P."/>
            <person name="Oberbeckmann S."/>
            <person name="Bunk B."/>
            <person name="Jeske O."/>
            <person name="Meyerdierks A."/>
            <person name="Storesund J.E."/>
            <person name="Kallscheuer N."/>
            <person name="Luecker S."/>
            <person name="Lage O.M."/>
            <person name="Pohl T."/>
            <person name="Merkel B.J."/>
            <person name="Hornburger P."/>
            <person name="Mueller R.-W."/>
            <person name="Bruemmer F."/>
            <person name="Labrenz M."/>
            <person name="Spormann A.M."/>
            <person name="Op den Camp H."/>
            <person name="Overmann J."/>
            <person name="Amann R."/>
            <person name="Jetten M.S.M."/>
            <person name="Mascher T."/>
            <person name="Medema M.H."/>
            <person name="Devos D.P."/>
            <person name="Kaster A.-K."/>
            <person name="Ovreas L."/>
            <person name="Rohde M."/>
            <person name="Galperin M.Y."/>
            <person name="Jogler C."/>
        </authorList>
    </citation>
    <scope>NUCLEOTIDE SEQUENCE [LARGE SCALE GENOMIC DNA]</scope>
    <source>
        <strain evidence="6 7">ElP</strain>
    </source>
</reference>
<dbReference type="Gene3D" id="3.40.50.150">
    <property type="entry name" value="Vaccinia Virus protein VP39"/>
    <property type="match status" value="1"/>
</dbReference>
<dbReference type="RefSeq" id="WP_145266381.1">
    <property type="nucleotide sequence ID" value="NZ_CP036426.1"/>
</dbReference>
<accession>A0A518GUT7</accession>
<dbReference type="GO" id="GO:0032259">
    <property type="term" value="P:methylation"/>
    <property type="evidence" value="ECO:0007669"/>
    <property type="project" value="UniProtKB-KW"/>
</dbReference>
<dbReference type="InterPro" id="IPR000780">
    <property type="entry name" value="CheR_MeTrfase"/>
</dbReference>
<evidence type="ECO:0000256" key="4">
    <source>
        <dbReference type="SAM" id="MobiDB-lite"/>
    </source>
</evidence>
<feature type="compositionally biased region" description="Low complexity" evidence="4">
    <location>
        <begin position="295"/>
        <end position="322"/>
    </location>
</feature>
<evidence type="ECO:0000259" key="5">
    <source>
        <dbReference type="PROSITE" id="PS50123"/>
    </source>
</evidence>
<dbReference type="InterPro" id="IPR011990">
    <property type="entry name" value="TPR-like_helical_dom_sf"/>
</dbReference>
<dbReference type="PROSITE" id="PS50123">
    <property type="entry name" value="CHER"/>
    <property type="match status" value="1"/>
</dbReference>
<proteinExistence type="predicted"/>
<dbReference type="SUPFAM" id="SSF48452">
    <property type="entry name" value="TPR-like"/>
    <property type="match status" value="1"/>
</dbReference>
<dbReference type="PANTHER" id="PTHR24422">
    <property type="entry name" value="CHEMOTAXIS PROTEIN METHYLTRANSFERASE"/>
    <property type="match status" value="1"/>
</dbReference>
<keyword evidence="2 6" id="KW-0808">Transferase</keyword>
<feature type="region of interest" description="Disordered" evidence="4">
    <location>
        <begin position="266"/>
        <end position="330"/>
    </location>
</feature>
<dbReference type="Pfam" id="PF01739">
    <property type="entry name" value="CheR"/>
    <property type="match status" value="1"/>
</dbReference>
<dbReference type="PRINTS" id="PR00996">
    <property type="entry name" value="CHERMTFRASE"/>
</dbReference>
<keyword evidence="1 6" id="KW-0489">Methyltransferase</keyword>
<dbReference type="EC" id="2.1.1.-" evidence="6"/>
<gene>
    <name evidence="6" type="primary">wspC</name>
    <name evidence="6" type="ORF">ElP_01770</name>
</gene>
<keyword evidence="3" id="KW-0949">S-adenosyl-L-methionine</keyword>
<evidence type="ECO:0000256" key="3">
    <source>
        <dbReference type="ARBA" id="ARBA00022691"/>
    </source>
</evidence>
<dbReference type="InterPro" id="IPR050903">
    <property type="entry name" value="Bact_Chemotaxis_MeTrfase"/>
</dbReference>
<dbReference type="SMART" id="SM00138">
    <property type="entry name" value="MeTrc"/>
    <property type="match status" value="1"/>
</dbReference>
<sequence length="433" mass="46021">MGAPESEPDLIAAERVLGERIGLNPDSLGRGPIAQAVTARRKALGLAAGAYAGVLSGREDEPQALIEEVVVPESWFFRDRLPFEHLAMVLAPAWRDDPGRPPLRSLCLPCAGGEEPYSVVIALLDSGLPPGRFRVVAVDVSRRELDRARAATYRSHSFRGVDAAVRDRHFDRVGEAWRVASPARDLVDWQQGNLLDPALADRFGDFDVVFCRNLLIYFHDEARRRASAAFGRLVTPGGTLFVGHAEAGLPLGPAFLATGRPGTFAFLRSRDDPAGDGPPPRPGPPRRVDAPAPRPGARSATGGPRATRPATAPGRRTPPVTASGEAPGATDTVERAAELANQGAWEAATAMAGRLVSRSPSDPSAHVLLGAIAQGAGRSDLAEASFRRAVYLDGHRVDALLALAALAEAKGDRAAAANYRRRADRADRREVGS</sequence>
<dbReference type="GO" id="GO:0008757">
    <property type="term" value="F:S-adenosylmethionine-dependent methyltransferase activity"/>
    <property type="evidence" value="ECO:0007669"/>
    <property type="project" value="InterPro"/>
</dbReference>
<keyword evidence="7" id="KW-1185">Reference proteome</keyword>
<dbReference type="PANTHER" id="PTHR24422:SF19">
    <property type="entry name" value="CHEMOTAXIS PROTEIN METHYLTRANSFERASE"/>
    <property type="match status" value="1"/>
</dbReference>
<organism evidence="6 7">
    <name type="scientific">Tautonia plasticadhaerens</name>
    <dbReference type="NCBI Taxonomy" id="2527974"/>
    <lineage>
        <taxon>Bacteria</taxon>
        <taxon>Pseudomonadati</taxon>
        <taxon>Planctomycetota</taxon>
        <taxon>Planctomycetia</taxon>
        <taxon>Isosphaerales</taxon>
        <taxon>Isosphaeraceae</taxon>
        <taxon>Tautonia</taxon>
    </lineage>
</organism>
<feature type="compositionally biased region" description="Pro residues" evidence="4">
    <location>
        <begin position="276"/>
        <end position="285"/>
    </location>
</feature>
<dbReference type="KEGG" id="tpla:ElP_01770"/>
<dbReference type="AlphaFoldDB" id="A0A518GUT7"/>
<dbReference type="Proteomes" id="UP000317835">
    <property type="component" value="Chromosome"/>
</dbReference>